<gene>
    <name evidence="4" type="ORF">HPB52_016913</name>
</gene>
<comment type="caution">
    <text evidence="4">The sequence shown here is derived from an EMBL/GenBank/DDBJ whole genome shotgun (WGS) entry which is preliminary data.</text>
</comment>
<dbReference type="Pfam" id="PF00076">
    <property type="entry name" value="RRM_1"/>
    <property type="match status" value="1"/>
</dbReference>
<dbReference type="EMBL" id="JABSTV010001245">
    <property type="protein sequence ID" value="KAH7984085.1"/>
    <property type="molecule type" value="Genomic_DNA"/>
</dbReference>
<dbReference type="InterPro" id="IPR035979">
    <property type="entry name" value="RBD_domain_sf"/>
</dbReference>
<dbReference type="CDD" id="cd12341">
    <property type="entry name" value="RRM_hnRNPC_like"/>
    <property type="match status" value="1"/>
</dbReference>
<dbReference type="AlphaFoldDB" id="A0A9D4TAX8"/>
<reference evidence="4" key="2">
    <citation type="submission" date="2021-09" db="EMBL/GenBank/DDBJ databases">
        <authorList>
            <person name="Jia N."/>
            <person name="Wang J."/>
            <person name="Shi W."/>
            <person name="Du L."/>
            <person name="Sun Y."/>
            <person name="Zhan W."/>
            <person name="Jiang J."/>
            <person name="Wang Q."/>
            <person name="Zhang B."/>
            <person name="Ji P."/>
            <person name="Sakyi L.B."/>
            <person name="Cui X."/>
            <person name="Yuan T."/>
            <person name="Jiang B."/>
            <person name="Yang W."/>
            <person name="Lam T.T.-Y."/>
            <person name="Chang Q."/>
            <person name="Ding S."/>
            <person name="Wang X."/>
            <person name="Zhu J."/>
            <person name="Ruan X."/>
            <person name="Zhao L."/>
            <person name="Wei J."/>
            <person name="Que T."/>
            <person name="Du C."/>
            <person name="Cheng J."/>
            <person name="Dai P."/>
            <person name="Han X."/>
            <person name="Huang E."/>
            <person name="Gao Y."/>
            <person name="Liu J."/>
            <person name="Shao H."/>
            <person name="Ye R."/>
            <person name="Li L."/>
            <person name="Wei W."/>
            <person name="Wang X."/>
            <person name="Wang C."/>
            <person name="Huo Q."/>
            <person name="Li W."/>
            <person name="Guo W."/>
            <person name="Chen H."/>
            <person name="Chen S."/>
            <person name="Zhou L."/>
            <person name="Zhou L."/>
            <person name="Ni X."/>
            <person name="Tian J."/>
            <person name="Zhou Y."/>
            <person name="Sheng Y."/>
            <person name="Liu T."/>
            <person name="Pan Y."/>
            <person name="Xia L."/>
            <person name="Li J."/>
            <person name="Zhao F."/>
            <person name="Cao W."/>
        </authorList>
    </citation>
    <scope>NUCLEOTIDE SEQUENCE</scope>
    <source>
        <strain evidence="4">Rsan-2018</strain>
        <tissue evidence="4">Larvae</tissue>
    </source>
</reference>
<evidence type="ECO:0000313" key="4">
    <source>
        <dbReference type="EMBL" id="KAH7984085.1"/>
    </source>
</evidence>
<protein>
    <recommendedName>
        <fullName evidence="3">RRM domain-containing protein</fullName>
    </recommendedName>
</protein>
<dbReference type="InterPro" id="IPR051186">
    <property type="entry name" value="RRM_HNRPC/RALY_subfam"/>
</dbReference>
<dbReference type="Gene3D" id="3.30.70.330">
    <property type="match status" value="1"/>
</dbReference>
<dbReference type="Proteomes" id="UP000821837">
    <property type="component" value="Chromosome 1"/>
</dbReference>
<dbReference type="GO" id="GO:0003723">
    <property type="term" value="F:RNA binding"/>
    <property type="evidence" value="ECO:0007669"/>
    <property type="project" value="UniProtKB-UniRule"/>
</dbReference>
<dbReference type="SUPFAM" id="SSF54928">
    <property type="entry name" value="RNA-binding domain, RBD"/>
    <property type="match status" value="1"/>
</dbReference>
<keyword evidence="1 2" id="KW-0694">RNA-binding</keyword>
<reference evidence="4" key="1">
    <citation type="journal article" date="2020" name="Cell">
        <title>Large-Scale Comparative Analyses of Tick Genomes Elucidate Their Genetic Diversity and Vector Capacities.</title>
        <authorList>
            <consortium name="Tick Genome and Microbiome Consortium (TIGMIC)"/>
            <person name="Jia N."/>
            <person name="Wang J."/>
            <person name="Shi W."/>
            <person name="Du L."/>
            <person name="Sun Y."/>
            <person name="Zhan W."/>
            <person name="Jiang J.F."/>
            <person name="Wang Q."/>
            <person name="Zhang B."/>
            <person name="Ji P."/>
            <person name="Bell-Sakyi L."/>
            <person name="Cui X.M."/>
            <person name="Yuan T.T."/>
            <person name="Jiang B.G."/>
            <person name="Yang W.F."/>
            <person name="Lam T.T."/>
            <person name="Chang Q.C."/>
            <person name="Ding S.J."/>
            <person name="Wang X.J."/>
            <person name="Zhu J.G."/>
            <person name="Ruan X.D."/>
            <person name="Zhao L."/>
            <person name="Wei J.T."/>
            <person name="Ye R.Z."/>
            <person name="Que T.C."/>
            <person name="Du C.H."/>
            <person name="Zhou Y.H."/>
            <person name="Cheng J.X."/>
            <person name="Dai P.F."/>
            <person name="Guo W.B."/>
            <person name="Han X.H."/>
            <person name="Huang E.J."/>
            <person name="Li L.F."/>
            <person name="Wei W."/>
            <person name="Gao Y.C."/>
            <person name="Liu J.Z."/>
            <person name="Shao H.Z."/>
            <person name="Wang X."/>
            <person name="Wang C.C."/>
            <person name="Yang T.C."/>
            <person name="Huo Q.B."/>
            <person name="Li W."/>
            <person name="Chen H.Y."/>
            <person name="Chen S.E."/>
            <person name="Zhou L.G."/>
            <person name="Ni X.B."/>
            <person name="Tian J.H."/>
            <person name="Sheng Y."/>
            <person name="Liu T."/>
            <person name="Pan Y.S."/>
            <person name="Xia L.Y."/>
            <person name="Li J."/>
            <person name="Zhao F."/>
            <person name="Cao W.C."/>
        </authorList>
    </citation>
    <scope>NUCLEOTIDE SEQUENCE</scope>
    <source>
        <strain evidence="4">Rsan-2018</strain>
    </source>
</reference>
<proteinExistence type="predicted"/>
<evidence type="ECO:0000256" key="1">
    <source>
        <dbReference type="ARBA" id="ARBA00022884"/>
    </source>
</evidence>
<name>A0A9D4TAX8_RHISA</name>
<dbReference type="InterPro" id="IPR000504">
    <property type="entry name" value="RRM_dom"/>
</dbReference>
<organism evidence="4 5">
    <name type="scientific">Rhipicephalus sanguineus</name>
    <name type="common">Brown dog tick</name>
    <name type="synonym">Ixodes sanguineus</name>
    <dbReference type="NCBI Taxonomy" id="34632"/>
    <lineage>
        <taxon>Eukaryota</taxon>
        <taxon>Metazoa</taxon>
        <taxon>Ecdysozoa</taxon>
        <taxon>Arthropoda</taxon>
        <taxon>Chelicerata</taxon>
        <taxon>Arachnida</taxon>
        <taxon>Acari</taxon>
        <taxon>Parasitiformes</taxon>
        <taxon>Ixodida</taxon>
        <taxon>Ixodoidea</taxon>
        <taxon>Ixodidae</taxon>
        <taxon>Rhipicephalinae</taxon>
        <taxon>Rhipicephalus</taxon>
        <taxon>Rhipicephalus</taxon>
    </lineage>
</organism>
<feature type="domain" description="RRM" evidence="3">
    <location>
        <begin position="69"/>
        <end position="137"/>
    </location>
</feature>
<dbReference type="PANTHER" id="PTHR13968:SF26">
    <property type="entry name" value="RRM DOMAIN-CONTAINING PROTEIN"/>
    <property type="match status" value="1"/>
</dbReference>
<dbReference type="GO" id="GO:0005634">
    <property type="term" value="C:nucleus"/>
    <property type="evidence" value="ECO:0007669"/>
    <property type="project" value="TreeGrafter"/>
</dbReference>
<evidence type="ECO:0000313" key="5">
    <source>
        <dbReference type="Proteomes" id="UP000821837"/>
    </source>
</evidence>
<dbReference type="PANTHER" id="PTHR13968">
    <property type="entry name" value="HETEROGENEOUS NUCLEAR RIBONUCLEOPROTEIN"/>
    <property type="match status" value="1"/>
</dbReference>
<evidence type="ECO:0000259" key="3">
    <source>
        <dbReference type="PROSITE" id="PS50102"/>
    </source>
</evidence>
<keyword evidence="5" id="KW-1185">Reference proteome</keyword>
<dbReference type="VEuPathDB" id="VectorBase:RSAN_034632"/>
<dbReference type="InterPro" id="IPR012677">
    <property type="entry name" value="Nucleotide-bd_a/b_plait_sf"/>
</dbReference>
<sequence>MENEKLVSVIYRTVTITVMKEENGTWSYLPLSRWPWASRPLAVAELAPTGGMTRVGNQTNSTDPAAVNSRIFVGNLNTHVVSKEDVERLFKRYGRIIGISMHKGYAFVQYTDTYDARNAVLGEDGRTIAGQILGDDA</sequence>
<dbReference type="SMART" id="SM00360">
    <property type="entry name" value="RRM"/>
    <property type="match status" value="1"/>
</dbReference>
<dbReference type="PROSITE" id="PS50102">
    <property type="entry name" value="RRM"/>
    <property type="match status" value="1"/>
</dbReference>
<accession>A0A9D4TAX8</accession>
<evidence type="ECO:0000256" key="2">
    <source>
        <dbReference type="PROSITE-ProRule" id="PRU00176"/>
    </source>
</evidence>